<dbReference type="InterPro" id="IPR031569">
    <property type="entry name" value="ApeC"/>
</dbReference>
<evidence type="ECO:0000313" key="3">
    <source>
        <dbReference type="EMBL" id="GFO21125.1"/>
    </source>
</evidence>
<keyword evidence="4" id="KW-1185">Reference proteome</keyword>
<organism evidence="3 4">
    <name type="scientific">Plakobranchus ocellatus</name>
    <dbReference type="NCBI Taxonomy" id="259542"/>
    <lineage>
        <taxon>Eukaryota</taxon>
        <taxon>Metazoa</taxon>
        <taxon>Spiralia</taxon>
        <taxon>Lophotrochozoa</taxon>
        <taxon>Mollusca</taxon>
        <taxon>Gastropoda</taxon>
        <taxon>Heterobranchia</taxon>
        <taxon>Euthyneura</taxon>
        <taxon>Panpulmonata</taxon>
        <taxon>Sacoglossa</taxon>
        <taxon>Placobranchoidea</taxon>
        <taxon>Plakobranchidae</taxon>
        <taxon>Plakobranchus</taxon>
    </lineage>
</organism>
<dbReference type="Proteomes" id="UP000735302">
    <property type="component" value="Unassembled WGS sequence"/>
</dbReference>
<gene>
    <name evidence="3" type="ORF">PoB_004763000</name>
</gene>
<keyword evidence="1" id="KW-0732">Signal</keyword>
<evidence type="ECO:0000259" key="2">
    <source>
        <dbReference type="Pfam" id="PF16977"/>
    </source>
</evidence>
<feature type="domain" description="Apextrin C-terminal" evidence="2">
    <location>
        <begin position="293"/>
        <end position="498"/>
    </location>
</feature>
<evidence type="ECO:0000313" key="4">
    <source>
        <dbReference type="Proteomes" id="UP000735302"/>
    </source>
</evidence>
<reference evidence="3 4" key="1">
    <citation type="journal article" date="2021" name="Elife">
        <title>Chloroplast acquisition without the gene transfer in kleptoplastic sea slugs, Plakobranchus ocellatus.</title>
        <authorList>
            <person name="Maeda T."/>
            <person name="Takahashi S."/>
            <person name="Yoshida T."/>
            <person name="Shimamura S."/>
            <person name="Takaki Y."/>
            <person name="Nagai Y."/>
            <person name="Toyoda A."/>
            <person name="Suzuki Y."/>
            <person name="Arimoto A."/>
            <person name="Ishii H."/>
            <person name="Satoh N."/>
            <person name="Nishiyama T."/>
            <person name="Hasebe M."/>
            <person name="Maruyama T."/>
            <person name="Minagawa J."/>
            <person name="Obokata J."/>
            <person name="Shigenobu S."/>
        </authorList>
    </citation>
    <scope>NUCLEOTIDE SEQUENCE [LARGE SCALE GENOMIC DNA]</scope>
</reference>
<dbReference type="AlphaFoldDB" id="A0AAV4BNT2"/>
<dbReference type="PANTHER" id="PTHR19324:SF33">
    <property type="entry name" value="MUCIN-5AC"/>
    <property type="match status" value="1"/>
</dbReference>
<comment type="caution">
    <text evidence="3">The sequence shown here is derived from an EMBL/GenBank/DDBJ whole genome shotgun (WGS) entry which is preliminary data.</text>
</comment>
<feature type="chain" id="PRO_5043607312" evidence="1">
    <location>
        <begin position="26"/>
        <end position="501"/>
    </location>
</feature>
<sequence length="501" mass="56937">MLNPSSLAVLGPLLLGLLLTISVEASVNMKISLTPSTFSSDVSTPVNVSVHCTIKEAQQQQRRRRRQQYSYDRYYFYTPQQSTMFLSRLRILAQAQDSAWQPLAQTTNMDPNRVYLDPVVQHMQATGSISSDMLSSASTISLQWSGLTSYAVRFRCDAITFSNGYQSSGQYHFRDTSMRTDALNSFSFAQISALNKDALLKDISALQTKSEEIKLNITQQFEQEIERAEIEELLSRIKTRLAETVSSHAAKIDTTARRLSDRLIEASENQAREIHRVESMLNTAVEGSLLMLWPQGSYGLPKPANGCPFTTGLLWQAGERRQHTESIDRNKDAVSPGNHLEQPVLYRVKEKNFVYQRFCVKPRDSSVGADWPKGSYCINKYEECPHGFKEGEIQWDDEDTHPNSTSRGELPGGIFKPSLTNIYYCCREDGSPFNLVDLPRFQPFYLYRYRGHCQQVAGMKASEEFIHFDTENSGNADHIKHFHPDAKTNNLVLHLCYYEKS</sequence>
<proteinExistence type="predicted"/>
<evidence type="ECO:0000256" key="1">
    <source>
        <dbReference type="SAM" id="SignalP"/>
    </source>
</evidence>
<name>A0AAV4BNT2_9GAST</name>
<dbReference type="Pfam" id="PF16977">
    <property type="entry name" value="ApeC"/>
    <property type="match status" value="1"/>
</dbReference>
<feature type="signal peptide" evidence="1">
    <location>
        <begin position="1"/>
        <end position="25"/>
    </location>
</feature>
<dbReference type="PANTHER" id="PTHR19324">
    <property type="entry name" value="PERFORIN-LIKE PROTEIN 1"/>
    <property type="match status" value="1"/>
</dbReference>
<dbReference type="EMBL" id="BLXT01005251">
    <property type="protein sequence ID" value="GFO21125.1"/>
    <property type="molecule type" value="Genomic_DNA"/>
</dbReference>
<accession>A0AAV4BNT2</accession>
<protein>
    <submittedName>
        <fullName evidence="3">Apextrin</fullName>
    </submittedName>
</protein>